<dbReference type="Gene3D" id="1.10.110.10">
    <property type="entry name" value="Plant lipid-transfer and hydrophobic proteins"/>
    <property type="match status" value="1"/>
</dbReference>
<feature type="signal peptide" evidence="2">
    <location>
        <begin position="1"/>
        <end position="25"/>
    </location>
</feature>
<dbReference type="PANTHER" id="PTHR31731">
    <property type="match status" value="1"/>
</dbReference>
<comment type="caution">
    <text evidence="4">The sequence shown here is derived from an EMBL/GenBank/DDBJ whole genome shotgun (WGS) entry which is preliminary data.</text>
</comment>
<dbReference type="Pfam" id="PF14547">
    <property type="entry name" value="Hydrophob_seed"/>
    <property type="match status" value="1"/>
</dbReference>
<feature type="domain" description="Hydrophobic seed protein" evidence="3">
    <location>
        <begin position="35"/>
        <end position="120"/>
    </location>
</feature>
<name>A0A5C7H2N5_9ROSI</name>
<evidence type="ECO:0000313" key="5">
    <source>
        <dbReference type="Proteomes" id="UP000323000"/>
    </source>
</evidence>
<dbReference type="CDD" id="cd01958">
    <property type="entry name" value="HPS_like"/>
    <property type="match status" value="1"/>
</dbReference>
<dbReference type="Proteomes" id="UP000323000">
    <property type="component" value="Chromosome 11"/>
</dbReference>
<dbReference type="InterPro" id="IPR036312">
    <property type="entry name" value="Bifun_inhib/LTP/seed_sf"/>
</dbReference>
<accession>A0A5C7H2N5</accession>
<protein>
    <recommendedName>
        <fullName evidence="3">Hydrophobic seed protein domain-containing protein</fullName>
    </recommendedName>
</protein>
<dbReference type="OrthoDB" id="696558at2759"/>
<keyword evidence="2" id="KW-0732">Signal</keyword>
<evidence type="ECO:0000313" key="4">
    <source>
        <dbReference type="EMBL" id="TXG51117.1"/>
    </source>
</evidence>
<comment type="similarity">
    <text evidence="1">Belongs to the plant LTP family. PEARLI1 subfamily.</text>
</comment>
<sequence>MGSKALASTALLVSLNLLFFSLVSSTYTHCPNCICPKDNLNLNACVDLLGFLNLRVNSPDTYPCCSLIQNLLDVDAAVCLCSTISVKLPILGSLLGPLYGLTIPVSLELLFNACSRQLPCNY</sequence>
<dbReference type="InterPro" id="IPR027923">
    <property type="entry name" value="Hydrophob_seed_dom"/>
</dbReference>
<proteinExistence type="inferred from homology"/>
<reference evidence="5" key="1">
    <citation type="journal article" date="2019" name="Gigascience">
        <title>De novo genome assembly of the endangered Acer yangbiense, a plant species with extremely small populations endemic to Yunnan Province, China.</title>
        <authorList>
            <person name="Yang J."/>
            <person name="Wariss H.M."/>
            <person name="Tao L."/>
            <person name="Zhang R."/>
            <person name="Yun Q."/>
            <person name="Hollingsworth P."/>
            <person name="Dao Z."/>
            <person name="Luo G."/>
            <person name="Guo H."/>
            <person name="Ma Y."/>
            <person name="Sun W."/>
        </authorList>
    </citation>
    <scope>NUCLEOTIDE SEQUENCE [LARGE SCALE GENOMIC DNA]</scope>
    <source>
        <strain evidence="5">cv. Malutang</strain>
    </source>
</reference>
<dbReference type="InterPro" id="IPR051636">
    <property type="entry name" value="Plant_LTP/defense-related"/>
</dbReference>
<evidence type="ECO:0000256" key="1">
    <source>
        <dbReference type="ARBA" id="ARBA00008965"/>
    </source>
</evidence>
<gene>
    <name evidence="4" type="ORF">EZV62_023641</name>
</gene>
<dbReference type="SUPFAM" id="SSF47699">
    <property type="entry name" value="Bifunctional inhibitor/lipid-transfer protein/seed storage 2S albumin"/>
    <property type="match status" value="1"/>
</dbReference>
<evidence type="ECO:0000256" key="2">
    <source>
        <dbReference type="SAM" id="SignalP"/>
    </source>
</evidence>
<dbReference type="AlphaFoldDB" id="A0A5C7H2N5"/>
<keyword evidence="5" id="KW-1185">Reference proteome</keyword>
<dbReference type="EMBL" id="VAHF01000011">
    <property type="protein sequence ID" value="TXG51117.1"/>
    <property type="molecule type" value="Genomic_DNA"/>
</dbReference>
<evidence type="ECO:0000259" key="3">
    <source>
        <dbReference type="Pfam" id="PF14547"/>
    </source>
</evidence>
<feature type="chain" id="PRO_5022744264" description="Hydrophobic seed protein domain-containing protein" evidence="2">
    <location>
        <begin position="26"/>
        <end position="122"/>
    </location>
</feature>
<organism evidence="4 5">
    <name type="scientific">Acer yangbiense</name>
    <dbReference type="NCBI Taxonomy" id="1000413"/>
    <lineage>
        <taxon>Eukaryota</taxon>
        <taxon>Viridiplantae</taxon>
        <taxon>Streptophyta</taxon>
        <taxon>Embryophyta</taxon>
        <taxon>Tracheophyta</taxon>
        <taxon>Spermatophyta</taxon>
        <taxon>Magnoliopsida</taxon>
        <taxon>eudicotyledons</taxon>
        <taxon>Gunneridae</taxon>
        <taxon>Pentapetalae</taxon>
        <taxon>rosids</taxon>
        <taxon>malvids</taxon>
        <taxon>Sapindales</taxon>
        <taxon>Sapindaceae</taxon>
        <taxon>Hippocastanoideae</taxon>
        <taxon>Acereae</taxon>
        <taxon>Acer</taxon>
    </lineage>
</organism>